<keyword evidence="1" id="KW-0472">Membrane</keyword>
<proteinExistence type="predicted"/>
<organism evidence="2 3">
    <name type="scientific">Agromyces protaetiae</name>
    <dbReference type="NCBI Taxonomy" id="2509455"/>
    <lineage>
        <taxon>Bacteria</taxon>
        <taxon>Bacillati</taxon>
        <taxon>Actinomycetota</taxon>
        <taxon>Actinomycetes</taxon>
        <taxon>Micrococcales</taxon>
        <taxon>Microbacteriaceae</taxon>
        <taxon>Agromyces</taxon>
    </lineage>
</organism>
<evidence type="ECO:0000256" key="1">
    <source>
        <dbReference type="SAM" id="Phobius"/>
    </source>
</evidence>
<evidence type="ECO:0000313" key="3">
    <source>
        <dbReference type="Proteomes" id="UP000291259"/>
    </source>
</evidence>
<reference evidence="2 3" key="1">
    <citation type="submission" date="2019-01" db="EMBL/GenBank/DDBJ databases">
        <title>Genome sequencing of strain FW100M-8.</title>
        <authorList>
            <person name="Heo J."/>
            <person name="Kim S.-J."/>
            <person name="Kim J.-S."/>
            <person name="Hong S.-B."/>
            <person name="Kwon S.-W."/>
        </authorList>
    </citation>
    <scope>NUCLEOTIDE SEQUENCE [LARGE SCALE GENOMIC DNA]</scope>
    <source>
        <strain evidence="2 3">FW100M-8</strain>
    </source>
</reference>
<name>A0A4P6FGW7_9MICO</name>
<accession>A0A4P6FGW7</accession>
<keyword evidence="1" id="KW-0812">Transmembrane</keyword>
<dbReference type="EMBL" id="CP035491">
    <property type="protein sequence ID" value="QAY73117.1"/>
    <property type="molecule type" value="Genomic_DNA"/>
</dbReference>
<gene>
    <name evidence="2" type="ORF">ET445_06905</name>
</gene>
<protein>
    <recommendedName>
        <fullName evidence="4">TPM domain-containing protein</fullName>
    </recommendedName>
</protein>
<dbReference type="RefSeq" id="WP_129190060.1">
    <property type="nucleotide sequence ID" value="NZ_CP035491.1"/>
</dbReference>
<keyword evidence="1" id="KW-1133">Transmembrane helix</keyword>
<dbReference type="OrthoDB" id="5105562at2"/>
<evidence type="ECO:0008006" key="4">
    <source>
        <dbReference type="Google" id="ProtNLM"/>
    </source>
</evidence>
<sequence>MSDGLWWLPSLVVFAAAAVGLGFLVRAALRAGARRERRELDAGRALEVSAKGLIVRADEAVRDARREVAYADAQFGTARSAPLREAVDRAEALLKDAFILQQRLDDAMPDTAAERRAWSTRISDGCRSAISLVEDALAQVAAARGAERAVPSELPVLAAQLDGLGRRCDAVDATIDRLGEKFAPESLAAARSDAARARAAVDAAKGVLDEASDLARSGAAPVADKLARAGALAEEAERFASAAERVEPDLAGVVDEARQAAATLEADLASARGERDALTAGTDAAEPGVAAAAVALGQVAAEASALLAQAQPALDDPALRRDRLRAAQDRLEVARADARRASGRLDGARQALSGALAIAEGQIRVASGLVDRGRGSVGADARTRLAEAERQLVIARQEPDPVAALDAARRAAACAADAEALARYTGA</sequence>
<keyword evidence="3" id="KW-1185">Reference proteome</keyword>
<dbReference type="AlphaFoldDB" id="A0A4P6FGW7"/>
<dbReference type="KEGG" id="agf:ET445_06905"/>
<feature type="transmembrane region" description="Helical" evidence="1">
    <location>
        <begin position="6"/>
        <end position="29"/>
    </location>
</feature>
<dbReference type="Proteomes" id="UP000291259">
    <property type="component" value="Chromosome"/>
</dbReference>
<evidence type="ECO:0000313" key="2">
    <source>
        <dbReference type="EMBL" id="QAY73117.1"/>
    </source>
</evidence>